<reference evidence="1" key="1">
    <citation type="journal article" date="2013" name="J. Plant Res.">
        <title>Effect of fungi and light on seed germination of three Opuntia species from semiarid lands of central Mexico.</title>
        <authorList>
            <person name="Delgado-Sanchez P."/>
            <person name="Jimenez-Bremont J.F."/>
            <person name="Guerrero-Gonzalez Mde L."/>
            <person name="Flores J."/>
        </authorList>
    </citation>
    <scope>NUCLEOTIDE SEQUENCE</scope>
    <source>
        <tissue evidence="1">Cladode</tissue>
    </source>
</reference>
<dbReference type="EMBL" id="GISG01276668">
    <property type="protein sequence ID" value="MBA4677812.1"/>
    <property type="molecule type" value="Transcribed_RNA"/>
</dbReference>
<proteinExistence type="predicted"/>
<evidence type="ECO:0000313" key="1">
    <source>
        <dbReference type="EMBL" id="MBA4677812.1"/>
    </source>
</evidence>
<protein>
    <submittedName>
        <fullName evidence="1">Uncharacterized protein</fullName>
    </submittedName>
</protein>
<organism evidence="1">
    <name type="scientific">Opuntia streptacantha</name>
    <name type="common">Prickly pear cactus</name>
    <name type="synonym">Opuntia cardona</name>
    <dbReference type="NCBI Taxonomy" id="393608"/>
    <lineage>
        <taxon>Eukaryota</taxon>
        <taxon>Viridiplantae</taxon>
        <taxon>Streptophyta</taxon>
        <taxon>Embryophyta</taxon>
        <taxon>Tracheophyta</taxon>
        <taxon>Spermatophyta</taxon>
        <taxon>Magnoliopsida</taxon>
        <taxon>eudicotyledons</taxon>
        <taxon>Gunneridae</taxon>
        <taxon>Pentapetalae</taxon>
        <taxon>Caryophyllales</taxon>
        <taxon>Cactineae</taxon>
        <taxon>Cactaceae</taxon>
        <taxon>Opuntioideae</taxon>
        <taxon>Opuntia</taxon>
    </lineage>
</organism>
<dbReference type="AlphaFoldDB" id="A0A7C9AVN7"/>
<accession>A0A7C9AVN7</accession>
<reference evidence="1" key="2">
    <citation type="submission" date="2020-07" db="EMBL/GenBank/DDBJ databases">
        <authorList>
            <person name="Vera ALvarez R."/>
            <person name="Arias-Moreno D.M."/>
            <person name="Jimenez-Jacinto V."/>
            <person name="Jimenez-Bremont J.F."/>
            <person name="Swaminathan K."/>
            <person name="Moose S.P."/>
            <person name="Guerrero-Gonzalez M.L."/>
            <person name="Marino-Ramirez L."/>
            <person name="Landsman D."/>
            <person name="Rodriguez-Kessler M."/>
            <person name="Delgado-Sanchez P."/>
        </authorList>
    </citation>
    <scope>NUCLEOTIDE SEQUENCE</scope>
    <source>
        <tissue evidence="1">Cladode</tissue>
    </source>
</reference>
<sequence>MPNGFFSLIASRKSSWASSMRPEWLQAVNAASNVIKSALMLYFCTSLKTWIASLPQPSIRCPAMSAFHETESLAGNSANISFDSARHPHLQYIEIIEFPRPTLENNPDLMTREWIAPP</sequence>
<name>A0A7C9AVN7_OPUST</name>